<dbReference type="InterPro" id="IPR011055">
    <property type="entry name" value="Dup_hybrid_motif"/>
</dbReference>
<feature type="region of interest" description="Disordered" evidence="7">
    <location>
        <begin position="41"/>
        <end position="63"/>
    </location>
</feature>
<evidence type="ECO:0000256" key="4">
    <source>
        <dbReference type="ARBA" id="ARBA00022801"/>
    </source>
</evidence>
<feature type="compositionally biased region" description="Low complexity" evidence="7">
    <location>
        <begin position="41"/>
        <end position="52"/>
    </location>
</feature>
<keyword evidence="6" id="KW-0482">Metalloprotease</keyword>
<organism evidence="9 10">
    <name type="scientific">Thalassospira xiamenensis</name>
    <dbReference type="NCBI Taxonomy" id="220697"/>
    <lineage>
        <taxon>Bacteria</taxon>
        <taxon>Pseudomonadati</taxon>
        <taxon>Pseudomonadota</taxon>
        <taxon>Alphaproteobacteria</taxon>
        <taxon>Rhodospirillales</taxon>
        <taxon>Thalassospiraceae</taxon>
        <taxon>Thalassospira</taxon>
    </lineage>
</organism>
<dbReference type="RefSeq" id="WP_249278134.1">
    <property type="nucleotide sequence ID" value="NZ_OBMM01000006.1"/>
</dbReference>
<dbReference type="GO" id="GO:0004222">
    <property type="term" value="F:metalloendopeptidase activity"/>
    <property type="evidence" value="ECO:0007669"/>
    <property type="project" value="TreeGrafter"/>
</dbReference>
<dbReference type="GO" id="GO:0006508">
    <property type="term" value="P:proteolysis"/>
    <property type="evidence" value="ECO:0007669"/>
    <property type="project" value="UniProtKB-KW"/>
</dbReference>
<evidence type="ECO:0000259" key="8">
    <source>
        <dbReference type="Pfam" id="PF01551"/>
    </source>
</evidence>
<dbReference type="AlphaFoldDB" id="A0A285TUH2"/>
<dbReference type="SUPFAM" id="SSF51261">
    <property type="entry name" value="Duplicated hybrid motif"/>
    <property type="match status" value="1"/>
</dbReference>
<dbReference type="PANTHER" id="PTHR21666:SF288">
    <property type="entry name" value="CELL DIVISION PROTEIN YTFB"/>
    <property type="match status" value="1"/>
</dbReference>
<dbReference type="Gene3D" id="3.10.450.350">
    <property type="match status" value="1"/>
</dbReference>
<feature type="domain" description="M23ase beta-sheet core" evidence="8">
    <location>
        <begin position="295"/>
        <end position="392"/>
    </location>
</feature>
<keyword evidence="2" id="KW-0645">Protease</keyword>
<dbReference type="Pfam" id="PF01551">
    <property type="entry name" value="Peptidase_M23"/>
    <property type="match status" value="1"/>
</dbReference>
<evidence type="ECO:0000313" key="10">
    <source>
        <dbReference type="Proteomes" id="UP000219068"/>
    </source>
</evidence>
<evidence type="ECO:0000256" key="2">
    <source>
        <dbReference type="ARBA" id="ARBA00022670"/>
    </source>
</evidence>
<keyword evidence="3" id="KW-0479">Metal-binding</keyword>
<dbReference type="InterPro" id="IPR016047">
    <property type="entry name" value="M23ase_b-sheet_dom"/>
</dbReference>
<evidence type="ECO:0000256" key="6">
    <source>
        <dbReference type="ARBA" id="ARBA00023049"/>
    </source>
</evidence>
<sequence length="436" mass="47266">MAGRDLVSIATIMAILGGTAGFILSDHYSNASDTALSANAAESELSASPPSSVTETANLPDNEPRLETVVLEKGSNLMATLTAAGLERSVAFNAIEALRDVYNPRKLRAGQEFDLVYASDVDGDSDLFDTLRFQPDPETIVLVSRTDDGFTASSDKVALTPVRNVSSGVIDQSLFLAAEKNGMPLSVLMELIELYSYEVDFQRDIQPGDSFEVMFEELRNESGERVRYGDVVYASMTLSGNNVRLYSYKDSNGDIDFYNQKGESYRRALMRTPINGARLSSGFGARKHPILGFTKMHKGVDFAAPPGTPIFAAGNGTVAKIGRNGGYGNYIRLRHNDSYDTAYAHMKGFAKGLKQGSRVKQGDVIGYVGTTGASTGPHLHFEILKNNTQVNPIKVKMPSGKTLKGDELKTFQAKAEGLRGQYAELSLHNRKVASAE</sequence>
<protein>
    <submittedName>
        <fullName evidence="9">Murein DD-endopeptidase MepM and murein hydrolase activator NlpD, contain LysM domain</fullName>
    </submittedName>
</protein>
<dbReference type="Proteomes" id="UP000219068">
    <property type="component" value="Unassembled WGS sequence"/>
</dbReference>
<dbReference type="Gene3D" id="2.70.70.10">
    <property type="entry name" value="Glucose Permease (Domain IIA)"/>
    <property type="match status" value="1"/>
</dbReference>
<evidence type="ECO:0000256" key="5">
    <source>
        <dbReference type="ARBA" id="ARBA00022833"/>
    </source>
</evidence>
<gene>
    <name evidence="9" type="ORF">SAMN05428964_1061</name>
</gene>
<evidence type="ECO:0000256" key="3">
    <source>
        <dbReference type="ARBA" id="ARBA00022723"/>
    </source>
</evidence>
<dbReference type="CDD" id="cd12797">
    <property type="entry name" value="M23_peptidase"/>
    <property type="match status" value="1"/>
</dbReference>
<keyword evidence="5" id="KW-0862">Zinc</keyword>
<evidence type="ECO:0000313" key="9">
    <source>
        <dbReference type="EMBL" id="SOC27875.1"/>
    </source>
</evidence>
<name>A0A285TUH2_9PROT</name>
<dbReference type="PANTHER" id="PTHR21666">
    <property type="entry name" value="PEPTIDASE-RELATED"/>
    <property type="match status" value="1"/>
</dbReference>
<dbReference type="EMBL" id="OBMM01000006">
    <property type="protein sequence ID" value="SOC27875.1"/>
    <property type="molecule type" value="Genomic_DNA"/>
</dbReference>
<proteinExistence type="predicted"/>
<evidence type="ECO:0000256" key="1">
    <source>
        <dbReference type="ARBA" id="ARBA00001947"/>
    </source>
</evidence>
<dbReference type="InterPro" id="IPR050570">
    <property type="entry name" value="Cell_wall_metabolism_enzyme"/>
</dbReference>
<comment type="cofactor">
    <cofactor evidence="1">
        <name>Zn(2+)</name>
        <dbReference type="ChEBI" id="CHEBI:29105"/>
    </cofactor>
</comment>
<accession>A0A285TUH2</accession>
<dbReference type="GO" id="GO:0046872">
    <property type="term" value="F:metal ion binding"/>
    <property type="evidence" value="ECO:0007669"/>
    <property type="project" value="UniProtKB-KW"/>
</dbReference>
<keyword evidence="4 9" id="KW-0378">Hydrolase</keyword>
<evidence type="ECO:0000256" key="7">
    <source>
        <dbReference type="SAM" id="MobiDB-lite"/>
    </source>
</evidence>
<reference evidence="9 10" key="1">
    <citation type="submission" date="2017-08" db="EMBL/GenBank/DDBJ databases">
        <authorList>
            <person name="de Groot N.N."/>
        </authorList>
    </citation>
    <scope>NUCLEOTIDE SEQUENCE [LARGE SCALE GENOMIC DNA]</scope>
    <source>
        <strain evidence="9 10">USBA 78</strain>
    </source>
</reference>